<dbReference type="Pfam" id="PF09577">
    <property type="entry name" value="Spore_YpjB"/>
    <property type="match status" value="1"/>
</dbReference>
<organism evidence="2 3">
    <name type="scientific">Salipaludibacillus neizhouensis</name>
    <dbReference type="NCBI Taxonomy" id="885475"/>
    <lineage>
        <taxon>Bacteria</taxon>
        <taxon>Bacillati</taxon>
        <taxon>Bacillota</taxon>
        <taxon>Bacilli</taxon>
        <taxon>Bacillales</taxon>
        <taxon>Bacillaceae</taxon>
    </lineage>
</organism>
<protein>
    <recommendedName>
        <fullName evidence="4">Sporulation protein YpjB</fullName>
    </recommendedName>
</protein>
<name>A0A3A9K5P4_9BACI</name>
<keyword evidence="3" id="KW-1185">Reference proteome</keyword>
<comment type="caution">
    <text evidence="2">The sequence shown here is derived from an EMBL/GenBank/DDBJ whole genome shotgun (WGS) entry which is preliminary data.</text>
</comment>
<sequence>MRKGKQLLIWFSCYFLIFSALFYINDGRVSGNTNDGWTELNHQSDTILKYVKQEHYEEASKILEGFSEHFLEMLNEEKLTMKELQVITMSYDDALEAVKSTSLSKAKRIQLVYELRLLMDAYMKHEDPLWKEMEEPLLLSLQSLHISSDEADLKAIESPLRSFIGHYNTVQPALTVALEETNLQILHSQVKYLVLMTNDSIKPNEWNAHLEKIEAQLVVIFDEEESTLADPSLYWLIITMSSAILSTLSYVGFKKFRGHKQEVVNKKNRRRDQDN</sequence>
<evidence type="ECO:0000313" key="3">
    <source>
        <dbReference type="Proteomes" id="UP000281498"/>
    </source>
</evidence>
<dbReference type="AlphaFoldDB" id="A0A3A9K5P4"/>
<dbReference type="InterPro" id="IPR014231">
    <property type="entry name" value="Spore_YpjB"/>
</dbReference>
<dbReference type="RefSeq" id="WP_110935267.1">
    <property type="nucleotide sequence ID" value="NZ_KZ614146.1"/>
</dbReference>
<evidence type="ECO:0008006" key="4">
    <source>
        <dbReference type="Google" id="ProtNLM"/>
    </source>
</evidence>
<dbReference type="Proteomes" id="UP000281498">
    <property type="component" value="Unassembled WGS sequence"/>
</dbReference>
<keyword evidence="1" id="KW-0472">Membrane</keyword>
<feature type="transmembrane region" description="Helical" evidence="1">
    <location>
        <begin position="233"/>
        <end position="253"/>
    </location>
</feature>
<keyword evidence="1" id="KW-0812">Transmembrane</keyword>
<reference evidence="2 3" key="1">
    <citation type="submission" date="2017-10" db="EMBL/GenBank/DDBJ databases">
        <title>Bacillus sp. nov., a halophilic bacterium isolated from a Keqin Lake.</title>
        <authorList>
            <person name="Wang H."/>
        </authorList>
    </citation>
    <scope>NUCLEOTIDE SEQUENCE [LARGE SCALE GENOMIC DNA]</scope>
    <source>
        <strain evidence="2 3">KCTC 13187</strain>
    </source>
</reference>
<evidence type="ECO:0000256" key="1">
    <source>
        <dbReference type="SAM" id="Phobius"/>
    </source>
</evidence>
<feature type="transmembrane region" description="Helical" evidence="1">
    <location>
        <begin position="7"/>
        <end position="24"/>
    </location>
</feature>
<accession>A0A3A9K5P4</accession>
<gene>
    <name evidence="2" type="ORF">CR203_09470</name>
</gene>
<evidence type="ECO:0000313" key="2">
    <source>
        <dbReference type="EMBL" id="RKL67569.1"/>
    </source>
</evidence>
<dbReference type="EMBL" id="PDOE01000003">
    <property type="protein sequence ID" value="RKL67569.1"/>
    <property type="molecule type" value="Genomic_DNA"/>
</dbReference>
<keyword evidence="1" id="KW-1133">Transmembrane helix</keyword>
<proteinExistence type="predicted"/>
<dbReference type="OrthoDB" id="2988195at2"/>